<feature type="transmembrane region" description="Helical" evidence="1">
    <location>
        <begin position="58"/>
        <end position="83"/>
    </location>
</feature>
<keyword evidence="1" id="KW-0812">Transmembrane</keyword>
<sequence>MPAILLPAVRPVIDHALLSRAVSRGILTAAQVEALDRLAREVAAPEPERVDDDERLRFITGFADIFVTLGIALFLGAAWWLAGDTLGETGSRALVAALAWGLAEFFTRRRRMALPSIALLAIFAVESFLAVSSMAGIAVGWGSALPGPSGSGAPAPLPYAGAALATLALCALHYRRFSVPITIAAGAAALAGTLLALAFALVPSLDAGAFSALLVAAGLAVFALAMRFDLADRQRQTRRTDIAFWLHLLAAPLIVHPMLTTVLRSGDAPTTVSAILVLGVVLLLALVALVTDRRAILVAGLTYAGIAFGTLIRDAGFTSRAAPLSFLALGAFVLLLSAGWHAMRGLVLRGLPARLAARLPHPIGAR</sequence>
<feature type="transmembrane region" description="Helical" evidence="1">
    <location>
        <begin position="295"/>
        <end position="312"/>
    </location>
</feature>
<feature type="transmembrane region" description="Helical" evidence="1">
    <location>
        <begin position="271"/>
        <end position="290"/>
    </location>
</feature>
<evidence type="ECO:0000313" key="3">
    <source>
        <dbReference type="Proteomes" id="UP001055117"/>
    </source>
</evidence>
<gene>
    <name evidence="2" type="ORF">AFCDBAGC_3874</name>
</gene>
<comment type="caution">
    <text evidence="2">The sequence shown here is derived from an EMBL/GenBank/DDBJ whole genome shotgun (WGS) entry which is preliminary data.</text>
</comment>
<dbReference type="Proteomes" id="UP001055117">
    <property type="component" value="Unassembled WGS sequence"/>
</dbReference>
<evidence type="ECO:0000256" key="1">
    <source>
        <dbReference type="SAM" id="Phobius"/>
    </source>
</evidence>
<keyword evidence="3" id="KW-1185">Reference proteome</keyword>
<reference evidence="2 3" key="1">
    <citation type="journal article" date="2021" name="Front. Microbiol.">
        <title>Comprehensive Comparative Genomics and Phenotyping of Methylobacterium Species.</title>
        <authorList>
            <person name="Alessa O."/>
            <person name="Ogura Y."/>
            <person name="Fujitani Y."/>
            <person name="Takami H."/>
            <person name="Hayashi T."/>
            <person name="Sahin N."/>
            <person name="Tani A."/>
        </authorList>
    </citation>
    <scope>NUCLEOTIDE SEQUENCE [LARGE SCALE GENOMIC DNA]</scope>
    <source>
        <strain evidence="2 3">DSM 23679</strain>
    </source>
</reference>
<dbReference type="EMBL" id="BPQG01000062">
    <property type="protein sequence ID" value="GJD45994.1"/>
    <property type="molecule type" value="Genomic_DNA"/>
</dbReference>
<name>A0ABQ4QMN1_9HYPH</name>
<keyword evidence="1" id="KW-1133">Transmembrane helix</keyword>
<feature type="transmembrane region" description="Helical" evidence="1">
    <location>
        <begin position="242"/>
        <end position="259"/>
    </location>
</feature>
<feature type="transmembrane region" description="Helical" evidence="1">
    <location>
        <begin position="208"/>
        <end position="230"/>
    </location>
</feature>
<protein>
    <recommendedName>
        <fullName evidence="4">DUF2157 domain-containing protein</fullName>
    </recommendedName>
</protein>
<accession>A0ABQ4QMN1</accession>
<keyword evidence="1" id="KW-0472">Membrane</keyword>
<proteinExistence type="predicted"/>
<evidence type="ECO:0000313" key="2">
    <source>
        <dbReference type="EMBL" id="GJD45994.1"/>
    </source>
</evidence>
<organism evidence="2 3">
    <name type="scientific">Methylobacterium cerastii</name>
    <dbReference type="NCBI Taxonomy" id="932741"/>
    <lineage>
        <taxon>Bacteria</taxon>
        <taxon>Pseudomonadati</taxon>
        <taxon>Pseudomonadota</taxon>
        <taxon>Alphaproteobacteria</taxon>
        <taxon>Hyphomicrobiales</taxon>
        <taxon>Methylobacteriaceae</taxon>
        <taxon>Methylobacterium</taxon>
    </lineage>
</organism>
<dbReference type="RefSeq" id="WP_238272771.1">
    <property type="nucleotide sequence ID" value="NZ_BPQG01000062.1"/>
</dbReference>
<feature type="transmembrane region" description="Helical" evidence="1">
    <location>
        <begin position="181"/>
        <end position="202"/>
    </location>
</feature>
<feature type="transmembrane region" description="Helical" evidence="1">
    <location>
        <begin position="156"/>
        <end position="174"/>
    </location>
</feature>
<feature type="transmembrane region" description="Helical" evidence="1">
    <location>
        <begin position="324"/>
        <end position="343"/>
    </location>
</feature>
<evidence type="ECO:0008006" key="4">
    <source>
        <dbReference type="Google" id="ProtNLM"/>
    </source>
</evidence>
<feature type="transmembrane region" description="Helical" evidence="1">
    <location>
        <begin position="118"/>
        <end position="144"/>
    </location>
</feature>
<feature type="transmembrane region" description="Helical" evidence="1">
    <location>
        <begin position="89"/>
        <end position="106"/>
    </location>
</feature>